<protein>
    <submittedName>
        <fullName evidence="4">AsmA family protein</fullName>
    </submittedName>
</protein>
<reference evidence="4 5" key="1">
    <citation type="submission" date="2019-08" db="EMBL/GenBank/DDBJ databases">
        <title>Amphibian skin-associated Pigmentiphaga: genome sequence and occurrence across geography and hosts.</title>
        <authorList>
            <person name="Bletz M.C."/>
            <person name="Bunk B."/>
            <person name="Sproeer C."/>
            <person name="Biwer P."/>
            <person name="Reiter S."/>
            <person name="Rabemananjara F.C.E."/>
            <person name="Schulz S."/>
            <person name="Overmann J."/>
            <person name="Vences M."/>
        </authorList>
    </citation>
    <scope>NUCLEOTIDE SEQUENCE [LARGE SCALE GENOMIC DNA]</scope>
    <source>
        <strain evidence="4 5">Mada1488</strain>
    </source>
</reference>
<dbReference type="GO" id="GO:0005886">
    <property type="term" value="C:plasma membrane"/>
    <property type="evidence" value="ECO:0007669"/>
    <property type="project" value="TreeGrafter"/>
</dbReference>
<dbReference type="PANTHER" id="PTHR30441:SF9">
    <property type="entry name" value="ASMA FAMILY PROTEIN YHJG"/>
    <property type="match status" value="1"/>
</dbReference>
<dbReference type="InterPro" id="IPR052894">
    <property type="entry name" value="AsmA-related"/>
</dbReference>
<evidence type="ECO:0000313" key="5">
    <source>
        <dbReference type="Proteomes" id="UP000325161"/>
    </source>
</evidence>
<dbReference type="RefSeq" id="WP_148813484.1">
    <property type="nucleotide sequence ID" value="NZ_CP043046.1"/>
</dbReference>
<feature type="transmembrane region" description="Helical" evidence="2">
    <location>
        <begin position="7"/>
        <end position="27"/>
    </location>
</feature>
<proteinExistence type="predicted"/>
<feature type="region of interest" description="Disordered" evidence="1">
    <location>
        <begin position="119"/>
        <end position="138"/>
    </location>
</feature>
<dbReference type="EMBL" id="CP043046">
    <property type="protein sequence ID" value="QEI05330.1"/>
    <property type="molecule type" value="Genomic_DNA"/>
</dbReference>
<evidence type="ECO:0000259" key="3">
    <source>
        <dbReference type="Pfam" id="PF05170"/>
    </source>
</evidence>
<dbReference type="InterPro" id="IPR007844">
    <property type="entry name" value="AsmA"/>
</dbReference>
<dbReference type="Proteomes" id="UP000325161">
    <property type="component" value="Chromosome"/>
</dbReference>
<dbReference type="Pfam" id="PF05170">
    <property type="entry name" value="AsmA"/>
    <property type="match status" value="1"/>
</dbReference>
<dbReference type="PANTHER" id="PTHR30441">
    <property type="entry name" value="DUF748 DOMAIN-CONTAINING PROTEIN"/>
    <property type="match status" value="1"/>
</dbReference>
<sequence length="662" mass="71216">MSIKKPWAIGLLSFLTLILLILAFMWFSDWAFLRGPLERYLGEKLGRPVSMSDFRMKLRPVTQIRVANLKIGGDKNGGPDLVSLEKLEGGVRLMSVINQPVIIEVLRLEGGEAHLARDAEGKGNWSLAQSEPSGEKRPVPQVRQLALDRATVHYDDRKLDLKVNITGNTIKREDPTSASGRYGVHFAFDGDYKKGKFNGEARTAGLMDLVQNTNQTVPMQISVNSGTTKLFFEGSMGDVVKLDKIDAALKVSGATLANLYPFLPLPLPASPPYALNAQLQRDGKNWRLLGINGTIGRSDMAGDASYTLQEPRPMLDVKLKSRELHFADLGPLVGLEVRQQLDKQGQRVNTRADAQKARAATGRAGKVLPDSDFSLEKLNAMDADVQLDAGKIDMDRPFAFESLSVTLKLREGVMDLAPVRFGFAGGTLDGTIRLDATKNPIAARANIAVQKARIARLFPTNKLLSQSSGLVGVNAKLEGRGNSVAALLASANGNLGLASTGGEISNLLVELVGLDAGQALGYWLGRDKPTPLRCAVTTFRMERGVAVSELLVLDTVDTMIDGEGVANFRDETLDFTFRPHPKDKSILAARSPLHIRGSFGKPSPSVDAKALAARGGAAALLGLVVTPLAALIPLIEPGTGTDADCQGLLKTVEPARKNANGR</sequence>
<gene>
    <name evidence="4" type="ORF">FXN63_05345</name>
</gene>
<evidence type="ECO:0000256" key="2">
    <source>
        <dbReference type="SAM" id="Phobius"/>
    </source>
</evidence>
<dbReference type="GO" id="GO:0090313">
    <property type="term" value="P:regulation of protein targeting to membrane"/>
    <property type="evidence" value="ECO:0007669"/>
    <property type="project" value="TreeGrafter"/>
</dbReference>
<dbReference type="AlphaFoldDB" id="A0A5C0AWX4"/>
<feature type="domain" description="AsmA" evidence="3">
    <location>
        <begin position="4"/>
        <end position="547"/>
    </location>
</feature>
<dbReference type="OrthoDB" id="5749006at2"/>
<keyword evidence="2" id="KW-0472">Membrane</keyword>
<dbReference type="KEGG" id="pacr:FXN63_05345"/>
<organism evidence="4 5">
    <name type="scientific">Pigmentiphaga aceris</name>
    <dbReference type="NCBI Taxonomy" id="1940612"/>
    <lineage>
        <taxon>Bacteria</taxon>
        <taxon>Pseudomonadati</taxon>
        <taxon>Pseudomonadota</taxon>
        <taxon>Betaproteobacteria</taxon>
        <taxon>Burkholderiales</taxon>
        <taxon>Alcaligenaceae</taxon>
        <taxon>Pigmentiphaga</taxon>
    </lineage>
</organism>
<keyword evidence="5" id="KW-1185">Reference proteome</keyword>
<evidence type="ECO:0000313" key="4">
    <source>
        <dbReference type="EMBL" id="QEI05330.1"/>
    </source>
</evidence>
<evidence type="ECO:0000256" key="1">
    <source>
        <dbReference type="SAM" id="MobiDB-lite"/>
    </source>
</evidence>
<keyword evidence="2" id="KW-0812">Transmembrane</keyword>
<keyword evidence="2" id="KW-1133">Transmembrane helix</keyword>
<name>A0A5C0AWX4_9BURK</name>
<accession>A0A5C0AWX4</accession>